<keyword evidence="1" id="KW-0812">Transmembrane</keyword>
<proteinExistence type="predicted"/>
<evidence type="ECO:0000256" key="1">
    <source>
        <dbReference type="SAM" id="Phobius"/>
    </source>
</evidence>
<name>A0A2H3D032_ARMGA</name>
<keyword evidence="1" id="KW-1133">Transmembrane helix</keyword>
<feature type="transmembrane region" description="Helical" evidence="1">
    <location>
        <begin position="174"/>
        <end position="197"/>
    </location>
</feature>
<dbReference type="OrthoDB" id="10597108at2759"/>
<organism evidence="2 3">
    <name type="scientific">Armillaria gallica</name>
    <name type="common">Bulbous honey fungus</name>
    <name type="synonym">Armillaria bulbosa</name>
    <dbReference type="NCBI Taxonomy" id="47427"/>
    <lineage>
        <taxon>Eukaryota</taxon>
        <taxon>Fungi</taxon>
        <taxon>Dikarya</taxon>
        <taxon>Basidiomycota</taxon>
        <taxon>Agaricomycotina</taxon>
        <taxon>Agaricomycetes</taxon>
        <taxon>Agaricomycetidae</taxon>
        <taxon>Agaricales</taxon>
        <taxon>Marasmiineae</taxon>
        <taxon>Physalacriaceae</taxon>
        <taxon>Armillaria</taxon>
    </lineage>
</organism>
<dbReference type="Proteomes" id="UP000217790">
    <property type="component" value="Unassembled WGS sequence"/>
</dbReference>
<protein>
    <submittedName>
        <fullName evidence="2">Uncharacterized protein</fullName>
    </submittedName>
</protein>
<dbReference type="AlphaFoldDB" id="A0A2H3D032"/>
<reference evidence="3" key="1">
    <citation type="journal article" date="2017" name="Nat. Ecol. Evol.">
        <title>Genome expansion and lineage-specific genetic innovations in the forest pathogenic fungi Armillaria.</title>
        <authorList>
            <person name="Sipos G."/>
            <person name="Prasanna A.N."/>
            <person name="Walter M.C."/>
            <person name="O'Connor E."/>
            <person name="Balint B."/>
            <person name="Krizsan K."/>
            <person name="Kiss B."/>
            <person name="Hess J."/>
            <person name="Varga T."/>
            <person name="Slot J."/>
            <person name="Riley R."/>
            <person name="Boka B."/>
            <person name="Rigling D."/>
            <person name="Barry K."/>
            <person name="Lee J."/>
            <person name="Mihaltcheva S."/>
            <person name="LaButti K."/>
            <person name="Lipzen A."/>
            <person name="Waldron R."/>
            <person name="Moloney N.M."/>
            <person name="Sperisen C."/>
            <person name="Kredics L."/>
            <person name="Vagvoelgyi C."/>
            <person name="Patrignani A."/>
            <person name="Fitzpatrick D."/>
            <person name="Nagy I."/>
            <person name="Doyle S."/>
            <person name="Anderson J.B."/>
            <person name="Grigoriev I.V."/>
            <person name="Gueldener U."/>
            <person name="Muensterkoetter M."/>
            <person name="Nagy L.G."/>
        </authorList>
    </citation>
    <scope>NUCLEOTIDE SEQUENCE [LARGE SCALE GENOMIC DNA]</scope>
    <source>
        <strain evidence="3">Ar21-2</strain>
    </source>
</reference>
<keyword evidence="3" id="KW-1185">Reference proteome</keyword>
<dbReference type="EMBL" id="KZ293680">
    <property type="protein sequence ID" value="PBK87094.1"/>
    <property type="molecule type" value="Genomic_DNA"/>
</dbReference>
<sequence>MESNLSESSTYVAKTVVLWDYLISIDDEASAPRQHCEIAHHENVRIVILDSFSESGGSSTSNAIWFTIHLTSGTRCGNYNPTSQRLISIQIVVIQSLLVIRVWAMMDKDCRILSAFFGLLVSTMVAALALFILLDPILPEAFFEICLVAAAAYRGIKVLKSSYTSVLQQSPRPIIWLMFRDSVLCFFILITVTRMLLRLRKQALADSSGQASVEEGSLTTFRAVSGETSSEVAG</sequence>
<keyword evidence="1" id="KW-0472">Membrane</keyword>
<feature type="transmembrane region" description="Helical" evidence="1">
    <location>
        <begin position="87"/>
        <end position="104"/>
    </location>
</feature>
<evidence type="ECO:0000313" key="3">
    <source>
        <dbReference type="Proteomes" id="UP000217790"/>
    </source>
</evidence>
<feature type="transmembrane region" description="Helical" evidence="1">
    <location>
        <begin position="116"/>
        <end position="134"/>
    </location>
</feature>
<gene>
    <name evidence="2" type="ORF">ARMGADRAFT_1034988</name>
</gene>
<evidence type="ECO:0000313" key="2">
    <source>
        <dbReference type="EMBL" id="PBK87094.1"/>
    </source>
</evidence>
<accession>A0A2H3D032</accession>
<dbReference type="InParanoid" id="A0A2H3D032"/>